<dbReference type="PRINTS" id="PR00177">
    <property type="entry name" value="NMDARECEPTOR"/>
</dbReference>
<dbReference type="GO" id="GO:0004970">
    <property type="term" value="F:glutamate-gated receptor activity"/>
    <property type="evidence" value="ECO:0007669"/>
    <property type="project" value="UniProtKB-ARBA"/>
</dbReference>
<reference evidence="24" key="1">
    <citation type="submission" date="2021-12" db="EMBL/GenBank/DDBJ databases">
        <authorList>
            <person name="King R."/>
        </authorList>
    </citation>
    <scope>NUCLEOTIDE SEQUENCE</scope>
</reference>
<dbReference type="Gene3D" id="1.10.287.70">
    <property type="match status" value="1"/>
</dbReference>
<dbReference type="SUPFAM" id="SSF53850">
    <property type="entry name" value="Periplasmic binding protein-like II"/>
    <property type="match status" value="1"/>
</dbReference>
<keyword evidence="9 20" id="KW-0472">Membrane</keyword>
<dbReference type="OrthoDB" id="5984008at2759"/>
<dbReference type="Pfam" id="PF01094">
    <property type="entry name" value="ANF_receptor"/>
    <property type="match status" value="1"/>
</dbReference>
<dbReference type="Proteomes" id="UP001154078">
    <property type="component" value="Chromosome 3"/>
</dbReference>
<evidence type="ECO:0000256" key="17">
    <source>
        <dbReference type="PIRSR" id="PIRSR601508-1"/>
    </source>
</evidence>
<feature type="site" description="Interaction with the cone snail toxin Con-ikot-ikot" evidence="18">
    <location>
        <position position="726"/>
    </location>
</feature>
<keyword evidence="19" id="KW-1015">Disulfide bond</keyword>
<keyword evidence="6 20" id="KW-1133">Transmembrane helix</keyword>
<evidence type="ECO:0000256" key="6">
    <source>
        <dbReference type="ARBA" id="ARBA00022989"/>
    </source>
</evidence>
<evidence type="ECO:0000256" key="14">
    <source>
        <dbReference type="ARBA" id="ARBA00023303"/>
    </source>
</evidence>
<feature type="domain" description="Ionotropic glutamate receptor L-glutamate and glycine-binding" evidence="23">
    <location>
        <begin position="471"/>
        <end position="538"/>
    </location>
</feature>
<keyword evidence="10" id="KW-0675">Receptor</keyword>
<feature type="site" description="Crucial to convey clamshell closure to channel opening" evidence="18">
    <location>
        <position position="699"/>
    </location>
</feature>
<keyword evidence="12" id="KW-0628">Postsynaptic cell membrane</keyword>
<evidence type="ECO:0000256" key="19">
    <source>
        <dbReference type="PIRSR" id="PIRSR601508-3"/>
    </source>
</evidence>
<feature type="disulfide bond" evidence="19">
    <location>
        <begin position="783"/>
        <end position="841"/>
    </location>
</feature>
<evidence type="ECO:0000256" key="7">
    <source>
        <dbReference type="ARBA" id="ARBA00023018"/>
    </source>
</evidence>
<feature type="transmembrane region" description="Helical" evidence="20">
    <location>
        <begin position="594"/>
        <end position="613"/>
    </location>
</feature>
<evidence type="ECO:0000256" key="11">
    <source>
        <dbReference type="ARBA" id="ARBA00023180"/>
    </source>
</evidence>
<evidence type="ECO:0000256" key="1">
    <source>
        <dbReference type="ARBA" id="ARBA00008685"/>
    </source>
</evidence>
<dbReference type="InterPro" id="IPR019594">
    <property type="entry name" value="Glu/Gly-bd"/>
</dbReference>
<feature type="signal peptide" evidence="21">
    <location>
        <begin position="1"/>
        <end position="26"/>
    </location>
</feature>
<evidence type="ECO:0000256" key="4">
    <source>
        <dbReference type="ARBA" id="ARBA00022692"/>
    </source>
</evidence>
<evidence type="ECO:0000256" key="21">
    <source>
        <dbReference type="SAM" id="SignalP"/>
    </source>
</evidence>
<feature type="binding site" evidence="17">
    <location>
        <position position="554"/>
    </location>
    <ligand>
        <name>L-glutamate</name>
        <dbReference type="ChEBI" id="CHEBI:29985"/>
    </ligand>
</feature>
<dbReference type="Gene3D" id="3.40.190.10">
    <property type="entry name" value="Periplasmic binding protein-like II"/>
    <property type="match status" value="2"/>
</dbReference>
<dbReference type="FunFam" id="3.40.190.10:FF:000178">
    <property type="entry name" value="Glutamate receptor subunit"/>
    <property type="match status" value="1"/>
</dbReference>
<dbReference type="SUPFAM" id="SSF53822">
    <property type="entry name" value="Periplasmic binding protein-like I"/>
    <property type="match status" value="1"/>
</dbReference>
<dbReference type="CDD" id="cd06382">
    <property type="entry name" value="PBP1_iGluR_Kainate"/>
    <property type="match status" value="1"/>
</dbReference>
<dbReference type="EMBL" id="OV121134">
    <property type="protein sequence ID" value="CAH0553023.1"/>
    <property type="molecule type" value="Genomic_DNA"/>
</dbReference>
<keyword evidence="11" id="KW-0325">Glycoprotein</keyword>
<dbReference type="InterPro" id="IPR001828">
    <property type="entry name" value="ANF_lig-bd_rcpt"/>
</dbReference>
<dbReference type="InterPro" id="IPR028082">
    <property type="entry name" value="Peripla_BP_I"/>
</dbReference>
<dbReference type="CDD" id="cd13714">
    <property type="entry name" value="PBP2_iGluR_Kainate"/>
    <property type="match status" value="1"/>
</dbReference>
<sequence length="935" mass="106628">MTALHFGRVLLGFVLVFVAITQKCLGRKLHIGLFLDEDDLDNQTKSIALQSAMYRIKLVSQYRIEPHYYYLKSTDYFKTEEKACKLLKQGVAAIFGPESPELNDVIQSISTALEIPHFQTLWNPKSGPPTEKFGQIFNMFPSANTLAQAVATLIRESDWKTYTIVYEDETGLIRLQEALTKREPLDPIISYRKLGPGPDHRSILKEIKNSGESQIILDCKIDNIINILKQAKEVNLLEEYHSYILTNLDAHTLNWKEFENIRTNITAIRLIDPNSSGIKDVIRDWHLTEENQQYTKYEIGAESVRVKTALLFDAINLFINSFAAMEEIGEKLPVKQLSCNRYDIASHGNDLSAFIHRECSNNLTENPMLDLKMCRNINVTNNIFAIPSYPRKERLPGPLSGLLQFDEYGQRNYYQLQIIELVNSGFRVTSTWNPDVPDKLYETVTTEEREKEYEKQLTQKNFRVVSRLGAPYLIRVPKPPGKLLRGNDRFEGYAVDLMHKICGYLNCSFTFEVVEDGSYGNYNPEKKEWNGLIRQLLDRKADLAVCDLTITYERRKAVDFTMPFMTLGISILYAKTVKEPQELLSFTNPLSLDVWLYMATAYIVMSMLIFLVARLNPNDWENPHPCDPCPQELENIWDIKNCCWLTLGSIMNQGCDIMPKGISTRMVAGMWWFFSLIMTACYTANLAAFLTMERMGPTIESAEDLAGQTKIKYGCLSGGATYSFFRDSNFSTYHRMFVQMESADPSVFEKDNKDGVKRVLTSNRKYAFLMESSSIEYEMERNCDLIQVGGLLDSKGYGIAMPTNAQYRKQINEAILKMQESGTLTQLKDKWWKEMHGGGQCKEDKHSSEATATELGLDHVGGVFVVLIGGVFVALSIAVCEFLWNVRKIAVDGQMTLKDAFDSELKFAMDIWARKKASKPTSQTVSLEKLSNKIK</sequence>
<evidence type="ECO:0000313" key="24">
    <source>
        <dbReference type="EMBL" id="CAH0553023.1"/>
    </source>
</evidence>
<protein>
    <recommendedName>
        <fullName evidence="16">Glutamate receptor 1</fullName>
    </recommendedName>
</protein>
<evidence type="ECO:0000256" key="9">
    <source>
        <dbReference type="ARBA" id="ARBA00023136"/>
    </source>
</evidence>
<dbReference type="SUPFAM" id="SSF81324">
    <property type="entry name" value="Voltage-gated potassium channels"/>
    <property type="match status" value="1"/>
</dbReference>
<gene>
    <name evidence="24" type="ORF">MELIAE_LOCUS5130</name>
</gene>
<dbReference type="Pfam" id="PF00060">
    <property type="entry name" value="Lig_chan"/>
    <property type="match status" value="1"/>
</dbReference>
<dbReference type="InterPro" id="IPR001320">
    <property type="entry name" value="Iontro_rcpt_C"/>
</dbReference>
<feature type="binding site" evidence="17">
    <location>
        <position position="549"/>
    </location>
    <ligand>
        <name>L-glutamate</name>
        <dbReference type="ChEBI" id="CHEBI:29985"/>
    </ligand>
</feature>
<evidence type="ECO:0000313" key="25">
    <source>
        <dbReference type="Proteomes" id="UP001154078"/>
    </source>
</evidence>
<dbReference type="SMART" id="SM00079">
    <property type="entry name" value="PBPe"/>
    <property type="match status" value="1"/>
</dbReference>
<feature type="chain" id="PRO_5040290784" description="Glutamate receptor 1" evidence="21">
    <location>
        <begin position="27"/>
        <end position="935"/>
    </location>
</feature>
<dbReference type="GO" id="GO:0008328">
    <property type="term" value="C:ionotropic glutamate receptor complex"/>
    <property type="evidence" value="ECO:0007669"/>
    <property type="project" value="UniProtKB-ARBA"/>
</dbReference>
<feature type="transmembrane region" description="Helical" evidence="20">
    <location>
        <begin position="670"/>
        <end position="690"/>
    </location>
</feature>
<keyword evidence="3" id="KW-1003">Cell membrane</keyword>
<evidence type="ECO:0000259" key="22">
    <source>
        <dbReference type="SMART" id="SM00079"/>
    </source>
</evidence>
<evidence type="ECO:0000256" key="13">
    <source>
        <dbReference type="ARBA" id="ARBA00023286"/>
    </source>
</evidence>
<dbReference type="FunFam" id="1.10.287.70:FF:000064">
    <property type="entry name" value="Glutamate receptor ionotropic, kainate"/>
    <property type="match status" value="1"/>
</dbReference>
<feature type="domain" description="Ionotropic glutamate receptor C-terminal" evidence="22">
    <location>
        <begin position="461"/>
        <end position="834"/>
    </location>
</feature>
<keyword evidence="4 20" id="KW-0812">Transmembrane</keyword>
<dbReference type="InterPro" id="IPR015683">
    <property type="entry name" value="Ionotropic_Glu_rcpt"/>
</dbReference>
<keyword evidence="13" id="KW-1071">Ligand-gated ion channel</keyword>
<dbReference type="AlphaFoldDB" id="A0A9P0FFZ9"/>
<keyword evidence="14" id="KW-0407">Ion channel</keyword>
<feature type="site" description="Interaction with the cone snail toxin Con-ikot-ikot" evidence="18">
    <location>
        <position position="817"/>
    </location>
</feature>
<evidence type="ECO:0000256" key="20">
    <source>
        <dbReference type="SAM" id="Phobius"/>
    </source>
</evidence>
<organism evidence="24 25">
    <name type="scientific">Brassicogethes aeneus</name>
    <name type="common">Rape pollen beetle</name>
    <name type="synonym">Meligethes aeneus</name>
    <dbReference type="NCBI Taxonomy" id="1431903"/>
    <lineage>
        <taxon>Eukaryota</taxon>
        <taxon>Metazoa</taxon>
        <taxon>Ecdysozoa</taxon>
        <taxon>Arthropoda</taxon>
        <taxon>Hexapoda</taxon>
        <taxon>Insecta</taxon>
        <taxon>Pterygota</taxon>
        <taxon>Neoptera</taxon>
        <taxon>Endopterygota</taxon>
        <taxon>Coleoptera</taxon>
        <taxon>Polyphaga</taxon>
        <taxon>Cucujiformia</taxon>
        <taxon>Nitidulidae</taxon>
        <taxon>Meligethinae</taxon>
        <taxon>Brassicogethes</taxon>
    </lineage>
</organism>
<feature type="transmembrane region" description="Helical" evidence="20">
    <location>
        <begin position="863"/>
        <end position="884"/>
    </location>
</feature>
<dbReference type="PANTHER" id="PTHR18966">
    <property type="entry name" value="IONOTROPIC GLUTAMATE RECEPTOR"/>
    <property type="match status" value="1"/>
</dbReference>
<evidence type="ECO:0000259" key="23">
    <source>
        <dbReference type="SMART" id="SM00918"/>
    </source>
</evidence>
<evidence type="ECO:0000256" key="15">
    <source>
        <dbReference type="ARBA" id="ARBA00034104"/>
    </source>
</evidence>
<keyword evidence="25" id="KW-1185">Reference proteome</keyword>
<evidence type="ECO:0000256" key="16">
    <source>
        <dbReference type="ARBA" id="ARBA00072754"/>
    </source>
</evidence>
<feature type="binding site" evidence="17">
    <location>
        <position position="771"/>
    </location>
    <ligand>
        <name>L-glutamate</name>
        <dbReference type="ChEBI" id="CHEBI:29985"/>
    </ligand>
</feature>
<evidence type="ECO:0000256" key="8">
    <source>
        <dbReference type="ARBA" id="ARBA00023065"/>
    </source>
</evidence>
<comment type="similarity">
    <text evidence="1">Belongs to the glutamate-gated ion channel (TC 1.A.10.1) family.</text>
</comment>
<dbReference type="GO" id="GO:0045211">
    <property type="term" value="C:postsynaptic membrane"/>
    <property type="evidence" value="ECO:0007669"/>
    <property type="project" value="UniProtKB-SubCell"/>
</dbReference>
<evidence type="ECO:0000256" key="12">
    <source>
        <dbReference type="ARBA" id="ARBA00023257"/>
    </source>
</evidence>
<feature type="disulfide bond" evidence="19">
    <location>
        <begin position="84"/>
        <end position="359"/>
    </location>
</feature>
<keyword evidence="8" id="KW-0406">Ion transport</keyword>
<dbReference type="Gene3D" id="3.40.50.2300">
    <property type="match status" value="2"/>
</dbReference>
<evidence type="ECO:0000256" key="3">
    <source>
        <dbReference type="ARBA" id="ARBA00022475"/>
    </source>
</evidence>
<name>A0A9P0FFZ9_BRAAE</name>
<keyword evidence="5 21" id="KW-0732">Signal</keyword>
<proteinExistence type="inferred from homology"/>
<evidence type="ECO:0000256" key="2">
    <source>
        <dbReference type="ARBA" id="ARBA00022448"/>
    </source>
</evidence>
<dbReference type="FunFam" id="3.40.190.10:FF:000061">
    <property type="entry name" value="Glutamate receptor, ionotropic kainate"/>
    <property type="match status" value="1"/>
</dbReference>
<keyword evidence="7" id="KW-0770">Synapse</keyword>
<dbReference type="SMART" id="SM00918">
    <property type="entry name" value="Lig_chan-Glu_bd"/>
    <property type="match status" value="1"/>
</dbReference>
<evidence type="ECO:0000256" key="18">
    <source>
        <dbReference type="PIRSR" id="PIRSR601508-2"/>
    </source>
</evidence>
<dbReference type="Pfam" id="PF10613">
    <property type="entry name" value="Lig_chan-Glu_bd"/>
    <property type="match status" value="1"/>
</dbReference>
<accession>A0A9P0FFZ9</accession>
<dbReference type="InterPro" id="IPR001508">
    <property type="entry name" value="Iono_Glu_rcpt_met"/>
</dbReference>
<comment type="subcellular location">
    <subcellularLocation>
        <location evidence="15">Postsynaptic cell membrane</location>
        <topology evidence="15">Multi-pass membrane protein</topology>
    </subcellularLocation>
</comment>
<evidence type="ECO:0000256" key="10">
    <source>
        <dbReference type="ARBA" id="ARBA00023170"/>
    </source>
</evidence>
<evidence type="ECO:0000256" key="5">
    <source>
        <dbReference type="ARBA" id="ARBA00022729"/>
    </source>
</evidence>
<feature type="binding site" evidence="17">
    <location>
        <position position="721"/>
    </location>
    <ligand>
        <name>L-glutamate</name>
        <dbReference type="ChEBI" id="CHEBI:29985"/>
    </ligand>
</feature>
<keyword evidence="2" id="KW-0813">Transport</keyword>